<keyword evidence="7" id="KW-1185">Reference proteome</keyword>
<keyword evidence="4" id="KW-0411">Iron-sulfur</keyword>
<accession>A0A840UVS2</accession>
<name>A0A840UVS2_9BACT</name>
<dbReference type="SUPFAM" id="SSF48150">
    <property type="entry name" value="DNA-glycosylase"/>
    <property type="match status" value="1"/>
</dbReference>
<keyword evidence="3" id="KW-0408">Iron</keyword>
<dbReference type="Pfam" id="PF00730">
    <property type="entry name" value="HhH-GPD"/>
    <property type="match status" value="1"/>
</dbReference>
<keyword evidence="1" id="KW-0004">4Fe-4S</keyword>
<dbReference type="CDD" id="cd00056">
    <property type="entry name" value="ENDO3c"/>
    <property type="match status" value="1"/>
</dbReference>
<protein>
    <submittedName>
        <fullName evidence="6">Endonuclease-3 related protein</fullName>
    </submittedName>
</protein>
<evidence type="ECO:0000313" key="7">
    <source>
        <dbReference type="Proteomes" id="UP000539642"/>
    </source>
</evidence>
<dbReference type="GO" id="GO:0004519">
    <property type="term" value="F:endonuclease activity"/>
    <property type="evidence" value="ECO:0007669"/>
    <property type="project" value="UniProtKB-KW"/>
</dbReference>
<keyword evidence="2" id="KW-0479">Metal-binding</keyword>
<dbReference type="Gene3D" id="1.10.1670.10">
    <property type="entry name" value="Helix-hairpin-Helix base-excision DNA repair enzymes (C-terminal)"/>
    <property type="match status" value="1"/>
</dbReference>
<organism evidence="6 7">
    <name type="scientific">Desulfoprunum benzoelyticum</name>
    <dbReference type="NCBI Taxonomy" id="1506996"/>
    <lineage>
        <taxon>Bacteria</taxon>
        <taxon>Pseudomonadati</taxon>
        <taxon>Thermodesulfobacteriota</taxon>
        <taxon>Desulfobulbia</taxon>
        <taxon>Desulfobulbales</taxon>
        <taxon>Desulfobulbaceae</taxon>
        <taxon>Desulfoprunum</taxon>
    </lineage>
</organism>
<sequence length="222" mass="24806">MGGRNAFVEAYTRLFQHFGGQGWWPGETPIEIVVGAILTQNTNWENVRKAIVNLKDAGVLDFYSLLELPAEVLAEYVRPSGYYNIKTRRLKNLLAMIRDRYDGNLDGLLADQTAMARENLLSVQGIGPETADSILLYAGGHPVFVIDAYTHRIFSRHGLVAEESDYDSIQEEFEGRLPRDAALYNEFHALIVMAGKHFCKKTTPLCDRCPLRGLNGMAGDTP</sequence>
<dbReference type="InterPro" id="IPR011257">
    <property type="entry name" value="DNA_glycosylase"/>
</dbReference>
<dbReference type="PANTHER" id="PTHR10359">
    <property type="entry name" value="A/G-SPECIFIC ADENINE GLYCOSYLASE/ENDONUCLEASE III"/>
    <property type="match status" value="1"/>
</dbReference>
<proteinExistence type="predicted"/>
<dbReference type="EMBL" id="JACHEO010000017">
    <property type="protein sequence ID" value="MBB5348936.1"/>
    <property type="molecule type" value="Genomic_DNA"/>
</dbReference>
<dbReference type="SMART" id="SM00478">
    <property type="entry name" value="ENDO3c"/>
    <property type="match status" value="1"/>
</dbReference>
<evidence type="ECO:0000256" key="2">
    <source>
        <dbReference type="ARBA" id="ARBA00022723"/>
    </source>
</evidence>
<dbReference type="PIRSF" id="PIRSF001435">
    <property type="entry name" value="Nth"/>
    <property type="match status" value="1"/>
</dbReference>
<dbReference type="Gene3D" id="1.10.340.30">
    <property type="entry name" value="Hypothetical protein, domain 2"/>
    <property type="match status" value="1"/>
</dbReference>
<keyword evidence="6" id="KW-0255">Endonuclease</keyword>
<keyword evidence="6" id="KW-0540">Nuclease</keyword>
<keyword evidence="6" id="KW-0378">Hydrolase</keyword>
<dbReference type="PANTHER" id="PTHR10359:SF19">
    <property type="entry name" value="DNA REPAIR GLYCOSYLASE MJ1434-RELATED"/>
    <property type="match status" value="1"/>
</dbReference>
<dbReference type="Proteomes" id="UP000539642">
    <property type="component" value="Unassembled WGS sequence"/>
</dbReference>
<dbReference type="GO" id="GO:0051539">
    <property type="term" value="F:4 iron, 4 sulfur cluster binding"/>
    <property type="evidence" value="ECO:0007669"/>
    <property type="project" value="UniProtKB-KW"/>
</dbReference>
<evidence type="ECO:0000313" key="6">
    <source>
        <dbReference type="EMBL" id="MBB5348936.1"/>
    </source>
</evidence>
<dbReference type="InterPro" id="IPR023170">
    <property type="entry name" value="HhH_base_excis_C"/>
</dbReference>
<dbReference type="GO" id="GO:0006284">
    <property type="term" value="P:base-excision repair"/>
    <property type="evidence" value="ECO:0007669"/>
    <property type="project" value="InterPro"/>
</dbReference>
<dbReference type="RefSeq" id="WP_337833455.1">
    <property type="nucleotide sequence ID" value="NZ_JACHEO010000017.1"/>
</dbReference>
<feature type="domain" description="HhH-GPD" evidence="5">
    <location>
        <begin position="38"/>
        <end position="197"/>
    </location>
</feature>
<reference evidence="6 7" key="1">
    <citation type="submission" date="2020-08" db="EMBL/GenBank/DDBJ databases">
        <title>Genomic Encyclopedia of Type Strains, Phase IV (KMG-IV): sequencing the most valuable type-strain genomes for metagenomic binning, comparative biology and taxonomic classification.</title>
        <authorList>
            <person name="Goeker M."/>
        </authorList>
    </citation>
    <scope>NUCLEOTIDE SEQUENCE [LARGE SCALE GENOMIC DNA]</scope>
    <source>
        <strain evidence="6 7">DSM 28570</strain>
    </source>
</reference>
<dbReference type="GO" id="GO:0046872">
    <property type="term" value="F:metal ion binding"/>
    <property type="evidence" value="ECO:0007669"/>
    <property type="project" value="UniProtKB-KW"/>
</dbReference>
<dbReference type="AlphaFoldDB" id="A0A840UVS2"/>
<evidence type="ECO:0000256" key="3">
    <source>
        <dbReference type="ARBA" id="ARBA00023004"/>
    </source>
</evidence>
<evidence type="ECO:0000256" key="1">
    <source>
        <dbReference type="ARBA" id="ARBA00022485"/>
    </source>
</evidence>
<gene>
    <name evidence="6" type="ORF">HNQ81_002677</name>
</gene>
<evidence type="ECO:0000256" key="4">
    <source>
        <dbReference type="ARBA" id="ARBA00023014"/>
    </source>
</evidence>
<evidence type="ECO:0000259" key="5">
    <source>
        <dbReference type="SMART" id="SM00478"/>
    </source>
</evidence>
<dbReference type="InterPro" id="IPR003265">
    <property type="entry name" value="HhH-GPD_domain"/>
</dbReference>
<comment type="caution">
    <text evidence="6">The sequence shown here is derived from an EMBL/GenBank/DDBJ whole genome shotgun (WGS) entry which is preliminary data.</text>
</comment>